<keyword evidence="4 6" id="KW-1133">Transmembrane helix</keyword>
<feature type="transmembrane region" description="Helical" evidence="6">
    <location>
        <begin position="159"/>
        <end position="182"/>
    </location>
</feature>
<feature type="domain" description="CWH43-like N-terminal" evidence="7">
    <location>
        <begin position="10"/>
        <end position="240"/>
    </location>
</feature>
<sequence>MAVTWNVMPLFPLLSALLMPLTFFITYAWSVALGHVEPVFPYISSTGAYPPESNFFSFMLDIISVLMAVTVWARHKQVLGHYNQTLVCKDLEKTSRIATLFGISSAFGLFLVGNFQSSTITTVHLIGAVLAFGLGTVYQWLQSWMSVCLSPRVNSRGVMVVRFICSAMATLLIITTVVFSVLHDMANQGKEVAYWAQNKAWWQAEGRKKWSYHVLATSSEWMLAFTFVAMLLTLVPEFKRMSFHGVKMHYDRDRRQVREIDGARSTEAIVASSSRSQETTAL</sequence>
<dbReference type="GO" id="GO:0012505">
    <property type="term" value="C:endomembrane system"/>
    <property type="evidence" value="ECO:0007669"/>
    <property type="project" value="UniProtKB-SubCell"/>
</dbReference>
<comment type="subcellular location">
    <subcellularLocation>
        <location evidence="1">Endomembrane system</location>
        <topology evidence="1">Multi-pass membrane protein</topology>
    </subcellularLocation>
</comment>
<dbReference type="PANTHER" id="PTHR21324">
    <property type="entry name" value="FASTING-INDUCIBLE INTEGRAL MEMBRANE PROTEIN TM6P1-RELATED"/>
    <property type="match status" value="1"/>
</dbReference>
<evidence type="ECO:0000256" key="1">
    <source>
        <dbReference type="ARBA" id="ARBA00004127"/>
    </source>
</evidence>
<comment type="similarity">
    <text evidence="2">Belongs to the DRAM/TMEM150 family.</text>
</comment>
<reference evidence="8" key="1">
    <citation type="submission" date="2015-09" db="EMBL/GenBank/DDBJ databases">
        <title>Scylla olivacea transcriptome.</title>
        <authorList>
            <person name="Ikhwanuddin M."/>
        </authorList>
    </citation>
    <scope>NUCLEOTIDE SEQUENCE</scope>
</reference>
<evidence type="ECO:0000313" key="8">
    <source>
        <dbReference type="EMBL" id="JAI61232.1"/>
    </source>
</evidence>
<protein>
    <recommendedName>
        <fullName evidence="7">CWH43-like N-terminal domain-containing protein</fullName>
    </recommendedName>
</protein>
<dbReference type="InterPro" id="IPR019402">
    <property type="entry name" value="CWH43_N"/>
</dbReference>
<evidence type="ECO:0000256" key="6">
    <source>
        <dbReference type="SAM" id="Phobius"/>
    </source>
</evidence>
<feature type="transmembrane region" description="Helical" evidence="6">
    <location>
        <begin position="94"/>
        <end position="113"/>
    </location>
</feature>
<evidence type="ECO:0000256" key="2">
    <source>
        <dbReference type="ARBA" id="ARBA00006565"/>
    </source>
</evidence>
<dbReference type="Pfam" id="PF10277">
    <property type="entry name" value="Frag1"/>
    <property type="match status" value="1"/>
</dbReference>
<proteinExistence type="inferred from homology"/>
<evidence type="ECO:0000256" key="5">
    <source>
        <dbReference type="ARBA" id="ARBA00023136"/>
    </source>
</evidence>
<dbReference type="EMBL" id="GDRN01086133">
    <property type="protein sequence ID" value="JAI61232.1"/>
    <property type="molecule type" value="Transcribed_RNA"/>
</dbReference>
<organism evidence="8">
    <name type="scientific">Scylla olivacea</name>
    <name type="common">Orange mud crab</name>
    <name type="synonym">Cancer olivacea</name>
    <dbReference type="NCBI Taxonomy" id="85551"/>
    <lineage>
        <taxon>Eukaryota</taxon>
        <taxon>Metazoa</taxon>
        <taxon>Ecdysozoa</taxon>
        <taxon>Arthropoda</taxon>
        <taxon>Crustacea</taxon>
        <taxon>Multicrustacea</taxon>
        <taxon>Malacostraca</taxon>
        <taxon>Eumalacostraca</taxon>
        <taxon>Eucarida</taxon>
        <taxon>Decapoda</taxon>
        <taxon>Pleocyemata</taxon>
        <taxon>Brachyura</taxon>
        <taxon>Eubrachyura</taxon>
        <taxon>Portunoidea</taxon>
        <taxon>Portunidae</taxon>
        <taxon>Portuninae</taxon>
        <taxon>Scylla</taxon>
    </lineage>
</organism>
<dbReference type="PANTHER" id="PTHR21324:SF2">
    <property type="entry name" value="EG:22E5.9 PROTEIN"/>
    <property type="match status" value="1"/>
</dbReference>
<evidence type="ECO:0000256" key="3">
    <source>
        <dbReference type="ARBA" id="ARBA00022692"/>
    </source>
</evidence>
<feature type="transmembrane region" description="Helical" evidence="6">
    <location>
        <begin position="119"/>
        <end position="138"/>
    </location>
</feature>
<feature type="transmembrane region" description="Helical" evidence="6">
    <location>
        <begin position="221"/>
        <end position="238"/>
    </location>
</feature>
<dbReference type="AlphaFoldDB" id="A0A0N7ZBC1"/>
<accession>A0A0N7ZBC1</accession>
<keyword evidence="5 6" id="KW-0472">Membrane</keyword>
<evidence type="ECO:0000259" key="7">
    <source>
        <dbReference type="Pfam" id="PF10277"/>
    </source>
</evidence>
<dbReference type="InterPro" id="IPR050911">
    <property type="entry name" value="DRAM/TMEM150_Autophagy_Mod"/>
</dbReference>
<evidence type="ECO:0000256" key="4">
    <source>
        <dbReference type="ARBA" id="ARBA00022989"/>
    </source>
</evidence>
<name>A0A0N7ZBC1_SCYOL</name>
<keyword evidence="3 6" id="KW-0812">Transmembrane</keyword>
<feature type="transmembrane region" description="Helical" evidence="6">
    <location>
        <begin position="54"/>
        <end position="73"/>
    </location>
</feature>